<gene>
    <name evidence="2" type="ORF">HQM25_14890</name>
</gene>
<evidence type="ECO:0000313" key="2">
    <source>
        <dbReference type="EMBL" id="QKJ20513.1"/>
    </source>
</evidence>
<name>A0A7D4PVG3_9MICO</name>
<dbReference type="Pfam" id="PF10012">
    <property type="entry name" value="DUF2255"/>
    <property type="match status" value="1"/>
</dbReference>
<evidence type="ECO:0000256" key="1">
    <source>
        <dbReference type="SAM" id="MobiDB-lite"/>
    </source>
</evidence>
<feature type="region of interest" description="Disordered" evidence="1">
    <location>
        <begin position="100"/>
        <end position="120"/>
    </location>
</feature>
<dbReference type="Proteomes" id="UP000502498">
    <property type="component" value="Chromosome"/>
</dbReference>
<feature type="compositionally biased region" description="Polar residues" evidence="1">
    <location>
        <begin position="100"/>
        <end position="112"/>
    </location>
</feature>
<organism evidence="2 3">
    <name type="scientific">Microbacterium hominis</name>
    <dbReference type="NCBI Taxonomy" id="162426"/>
    <lineage>
        <taxon>Bacteria</taxon>
        <taxon>Bacillati</taxon>
        <taxon>Actinomycetota</taxon>
        <taxon>Actinomycetes</taxon>
        <taxon>Micrococcales</taxon>
        <taxon>Microbacteriaceae</taxon>
        <taxon>Microbacterium</taxon>
    </lineage>
</organism>
<proteinExistence type="predicted"/>
<dbReference type="AlphaFoldDB" id="A0A7D4PVG3"/>
<dbReference type="InterPro" id="IPR016888">
    <property type="entry name" value="UCP028498"/>
</dbReference>
<dbReference type="EMBL" id="CP054038">
    <property type="protein sequence ID" value="QKJ20513.1"/>
    <property type="molecule type" value="Genomic_DNA"/>
</dbReference>
<evidence type="ECO:0000313" key="3">
    <source>
        <dbReference type="Proteomes" id="UP000502498"/>
    </source>
</evidence>
<sequence length="120" mass="13432">MNWTDAELSELDRAGEVRVAGRRADGSSRTLTIVWHVVVDGVLYLRSVKGESGEWYKGVARHFEGFLRWGATTREVKYILDPRRDDAVDAAYFAKYGTGSPSQAITSPTAKKTTLRVEPR</sequence>
<dbReference type="RefSeq" id="WP_172990938.1">
    <property type="nucleotide sequence ID" value="NZ_CP054038.1"/>
</dbReference>
<protein>
    <submittedName>
        <fullName evidence="2">DUF2255 family protein</fullName>
    </submittedName>
</protein>
<reference evidence="2 3" key="1">
    <citation type="submission" date="2020-05" db="EMBL/GenBank/DDBJ databases">
        <title>Strain PA2F3 complete genome.</title>
        <authorList>
            <person name="Kim Y.-S."/>
            <person name="Kim S.-J."/>
            <person name="Jung H.-k."/>
            <person name="Kim S.-E."/>
            <person name="Kim K.-H."/>
        </authorList>
    </citation>
    <scope>NUCLEOTIDE SEQUENCE [LARGE SCALE GENOMIC DNA]</scope>
    <source>
        <strain evidence="2 3">PA2F3</strain>
    </source>
</reference>
<accession>A0A7D4PVG3</accession>